<proteinExistence type="predicted"/>
<accession>A0A7I3ZR95</accession>
<dbReference type="Gene3D" id="3.80.10.10">
    <property type="entry name" value="Ribonuclease Inhibitor"/>
    <property type="match status" value="1"/>
</dbReference>
<evidence type="ECO:0000256" key="3">
    <source>
        <dbReference type="ARBA" id="ARBA00022729"/>
    </source>
</evidence>
<dbReference type="InterPro" id="IPR032675">
    <property type="entry name" value="LRR_dom_sf"/>
</dbReference>
<dbReference type="EMBL" id="ABEU02000012">
    <property type="status" value="NOT_ANNOTATED_CDS"/>
    <property type="molecule type" value="Genomic_DNA"/>
</dbReference>
<dbReference type="FunFam" id="3.80.10.10:FF:000041">
    <property type="entry name" value="LRR receptor-like serine/threonine-protein kinase ERECTA"/>
    <property type="match status" value="1"/>
</dbReference>
<evidence type="ECO:0008006" key="8">
    <source>
        <dbReference type="Google" id="ProtNLM"/>
    </source>
</evidence>
<reference evidence="6 7" key="1">
    <citation type="journal article" date="2008" name="Science">
        <title>The Physcomitrella genome reveals evolutionary insights into the conquest of land by plants.</title>
        <authorList>
            <person name="Rensing S."/>
            <person name="Lang D."/>
            <person name="Zimmer A."/>
            <person name="Terry A."/>
            <person name="Salamov A."/>
            <person name="Shapiro H."/>
            <person name="Nishiyama T."/>
            <person name="Perroud P.-F."/>
            <person name="Lindquist E."/>
            <person name="Kamisugi Y."/>
            <person name="Tanahashi T."/>
            <person name="Sakakibara K."/>
            <person name="Fujita T."/>
            <person name="Oishi K."/>
            <person name="Shin-I T."/>
            <person name="Kuroki Y."/>
            <person name="Toyoda A."/>
            <person name="Suzuki Y."/>
            <person name="Hashimoto A."/>
            <person name="Yamaguchi K."/>
            <person name="Sugano A."/>
            <person name="Kohara Y."/>
            <person name="Fujiyama A."/>
            <person name="Anterola A."/>
            <person name="Aoki S."/>
            <person name="Ashton N."/>
            <person name="Barbazuk W.B."/>
            <person name="Barker E."/>
            <person name="Bennetzen J."/>
            <person name="Bezanilla M."/>
            <person name="Blankenship R."/>
            <person name="Cho S.H."/>
            <person name="Dutcher S."/>
            <person name="Estelle M."/>
            <person name="Fawcett J.A."/>
            <person name="Gundlach H."/>
            <person name="Hanada K."/>
            <person name="Heyl A."/>
            <person name="Hicks K.A."/>
            <person name="Hugh J."/>
            <person name="Lohr M."/>
            <person name="Mayer K."/>
            <person name="Melkozernov A."/>
            <person name="Murata T."/>
            <person name="Nelson D."/>
            <person name="Pils B."/>
            <person name="Prigge M."/>
            <person name="Reiss B."/>
            <person name="Renner T."/>
            <person name="Rombauts S."/>
            <person name="Rushton P."/>
            <person name="Sanderfoot A."/>
            <person name="Schween G."/>
            <person name="Shiu S.-H."/>
            <person name="Stueber K."/>
            <person name="Theodoulou F.L."/>
            <person name="Tu H."/>
            <person name="Van de Peer Y."/>
            <person name="Verrier P.J."/>
            <person name="Waters E."/>
            <person name="Wood A."/>
            <person name="Yang L."/>
            <person name="Cove D."/>
            <person name="Cuming A."/>
            <person name="Hasebe M."/>
            <person name="Lucas S."/>
            <person name="Mishler D.B."/>
            <person name="Reski R."/>
            <person name="Grigoriev I."/>
            <person name="Quatrano R.S."/>
            <person name="Boore J.L."/>
        </authorList>
    </citation>
    <scope>NUCLEOTIDE SEQUENCE [LARGE SCALE GENOMIC DNA]</scope>
    <source>
        <strain evidence="6 7">cv. Gransden 2004</strain>
    </source>
</reference>
<evidence type="ECO:0000256" key="2">
    <source>
        <dbReference type="ARBA" id="ARBA00022614"/>
    </source>
</evidence>
<evidence type="ECO:0000256" key="5">
    <source>
        <dbReference type="ARBA" id="ARBA00023180"/>
    </source>
</evidence>
<sequence length="160" mass="17658">MWRRSHCYFDEQFKFRCSCALQLKLGYSRWNCSLPRLGDITPPARWEGIQCTDSGHVDSISVKNLAGDVISPSLGRLQFVRIIDLESGKLRGQIPPELANCSRLETLNLMNNELSEGLPGELGNLTALSKLLVSRNKLGGEIPRSIAASPSLSIFNLSAN</sequence>
<keyword evidence="2" id="KW-0433">Leucine-rich repeat</keyword>
<evidence type="ECO:0000256" key="1">
    <source>
        <dbReference type="ARBA" id="ARBA00004196"/>
    </source>
</evidence>
<dbReference type="PANTHER" id="PTHR48059:SF30">
    <property type="entry name" value="OS06G0587000 PROTEIN"/>
    <property type="match status" value="1"/>
</dbReference>
<evidence type="ECO:0000313" key="6">
    <source>
        <dbReference type="EnsemblPlants" id="PAC:32973315.CDS.1"/>
    </source>
</evidence>
<keyword evidence="7" id="KW-1185">Reference proteome</keyword>
<dbReference type="Gramene" id="Pp3c12_23280V3.3">
    <property type="protein sequence ID" value="PAC:32973315.CDS.1"/>
    <property type="gene ID" value="Pp3c12_23280"/>
</dbReference>
<reference evidence="6 7" key="2">
    <citation type="journal article" date="2018" name="Plant J.">
        <title>The Physcomitrella patens chromosome-scale assembly reveals moss genome structure and evolution.</title>
        <authorList>
            <person name="Lang D."/>
            <person name="Ullrich K.K."/>
            <person name="Murat F."/>
            <person name="Fuchs J."/>
            <person name="Jenkins J."/>
            <person name="Haas F.B."/>
            <person name="Piednoel M."/>
            <person name="Gundlach H."/>
            <person name="Van Bel M."/>
            <person name="Meyberg R."/>
            <person name="Vives C."/>
            <person name="Morata J."/>
            <person name="Symeonidi A."/>
            <person name="Hiss M."/>
            <person name="Muchero W."/>
            <person name="Kamisugi Y."/>
            <person name="Saleh O."/>
            <person name="Blanc G."/>
            <person name="Decker E.L."/>
            <person name="van Gessel N."/>
            <person name="Grimwood J."/>
            <person name="Hayes R.D."/>
            <person name="Graham S.W."/>
            <person name="Gunter L.E."/>
            <person name="McDaniel S.F."/>
            <person name="Hoernstein S.N.W."/>
            <person name="Larsson A."/>
            <person name="Li F.W."/>
            <person name="Perroud P.F."/>
            <person name="Phillips J."/>
            <person name="Ranjan P."/>
            <person name="Rokshar D.S."/>
            <person name="Rothfels C.J."/>
            <person name="Schneider L."/>
            <person name="Shu S."/>
            <person name="Stevenson D.W."/>
            <person name="Thummler F."/>
            <person name="Tillich M."/>
            <person name="Villarreal Aguilar J.C."/>
            <person name="Widiez T."/>
            <person name="Wong G.K."/>
            <person name="Wymore A."/>
            <person name="Zhang Y."/>
            <person name="Zimmer A.D."/>
            <person name="Quatrano R.S."/>
            <person name="Mayer K.F.X."/>
            <person name="Goodstein D."/>
            <person name="Casacuberta J.M."/>
            <person name="Vandepoele K."/>
            <person name="Reski R."/>
            <person name="Cuming A.C."/>
            <person name="Tuskan G.A."/>
            <person name="Maumus F."/>
            <person name="Salse J."/>
            <person name="Schmutz J."/>
            <person name="Rensing S.A."/>
        </authorList>
    </citation>
    <scope>NUCLEOTIDE SEQUENCE [LARGE SCALE GENOMIC DNA]</scope>
    <source>
        <strain evidence="6 7">cv. Gransden 2004</strain>
    </source>
</reference>
<dbReference type="InterPro" id="IPR001611">
    <property type="entry name" value="Leu-rich_rpt"/>
</dbReference>
<keyword evidence="5" id="KW-0325">Glycoprotein</keyword>
<evidence type="ECO:0000313" key="7">
    <source>
        <dbReference type="Proteomes" id="UP000006727"/>
    </source>
</evidence>
<dbReference type="EnsemblPlants" id="Pp3c12_23280V3.2">
    <property type="protein sequence ID" value="PAC:32973314.CDS.1"/>
    <property type="gene ID" value="Pp3c12_23280"/>
</dbReference>
<dbReference type="Gramene" id="Pp3c12_23280V3.2">
    <property type="protein sequence ID" value="PAC:32973314.CDS.1"/>
    <property type="gene ID" value="Pp3c12_23280"/>
</dbReference>
<dbReference type="PANTHER" id="PTHR48059">
    <property type="entry name" value="POLYGALACTURONASE INHIBITOR 1"/>
    <property type="match status" value="1"/>
</dbReference>
<dbReference type="EnsemblPlants" id="Pp3c12_23280V3.3">
    <property type="protein sequence ID" value="PAC:32973315.CDS.1"/>
    <property type="gene ID" value="Pp3c12_23280"/>
</dbReference>
<protein>
    <recommendedName>
        <fullName evidence="8">Leucine-rich repeat-containing N-terminal plant-type domain-containing protein</fullName>
    </recommendedName>
</protein>
<keyword evidence="3" id="KW-0732">Signal</keyword>
<dbReference type="Pfam" id="PF00560">
    <property type="entry name" value="LRR_1"/>
    <property type="match status" value="1"/>
</dbReference>
<dbReference type="InterPro" id="IPR051848">
    <property type="entry name" value="PGIP"/>
</dbReference>
<name>A0A7I3ZR95_PHYPA</name>
<dbReference type="Proteomes" id="UP000006727">
    <property type="component" value="Chromosome 12"/>
</dbReference>
<dbReference type="AlphaFoldDB" id="A0A7I3ZR95"/>
<comment type="subcellular location">
    <subcellularLocation>
        <location evidence="1">Cell envelope</location>
    </subcellularLocation>
</comment>
<dbReference type="SUPFAM" id="SSF52058">
    <property type="entry name" value="L domain-like"/>
    <property type="match status" value="1"/>
</dbReference>
<evidence type="ECO:0000256" key="4">
    <source>
        <dbReference type="ARBA" id="ARBA00022737"/>
    </source>
</evidence>
<keyword evidence="4" id="KW-0677">Repeat</keyword>
<reference evidence="6" key="3">
    <citation type="submission" date="2020-12" db="UniProtKB">
        <authorList>
            <consortium name="EnsemblPlants"/>
        </authorList>
    </citation>
    <scope>IDENTIFICATION</scope>
</reference>
<organism evidence="6 7">
    <name type="scientific">Physcomitrium patens</name>
    <name type="common">Spreading-leaved earth moss</name>
    <name type="synonym">Physcomitrella patens</name>
    <dbReference type="NCBI Taxonomy" id="3218"/>
    <lineage>
        <taxon>Eukaryota</taxon>
        <taxon>Viridiplantae</taxon>
        <taxon>Streptophyta</taxon>
        <taxon>Embryophyta</taxon>
        <taxon>Bryophyta</taxon>
        <taxon>Bryophytina</taxon>
        <taxon>Bryopsida</taxon>
        <taxon>Funariidae</taxon>
        <taxon>Funariales</taxon>
        <taxon>Funariaceae</taxon>
        <taxon>Physcomitrium</taxon>
    </lineage>
</organism>